<evidence type="ECO:0000313" key="1">
    <source>
        <dbReference type="EMBL" id="EDN99705.1"/>
    </source>
</evidence>
<keyword evidence="2" id="KW-1185">Reference proteome</keyword>
<dbReference type="GeneID" id="5492428"/>
<reference evidence="2" key="1">
    <citation type="journal article" date="2011" name="PLoS Genet.">
        <title>Genomic analysis of the necrotrophic fungal pathogens Sclerotinia sclerotiorum and Botrytis cinerea.</title>
        <authorList>
            <person name="Amselem J."/>
            <person name="Cuomo C.A."/>
            <person name="van Kan J.A."/>
            <person name="Viaud M."/>
            <person name="Benito E.P."/>
            <person name="Couloux A."/>
            <person name="Coutinho P.M."/>
            <person name="de Vries R.P."/>
            <person name="Dyer P.S."/>
            <person name="Fillinger S."/>
            <person name="Fournier E."/>
            <person name="Gout L."/>
            <person name="Hahn M."/>
            <person name="Kohn L."/>
            <person name="Lapalu N."/>
            <person name="Plummer K.M."/>
            <person name="Pradier J.M."/>
            <person name="Quevillon E."/>
            <person name="Sharon A."/>
            <person name="Simon A."/>
            <person name="ten Have A."/>
            <person name="Tudzynski B."/>
            <person name="Tudzynski P."/>
            <person name="Wincker P."/>
            <person name="Andrew M."/>
            <person name="Anthouard V."/>
            <person name="Beever R.E."/>
            <person name="Beffa R."/>
            <person name="Benoit I."/>
            <person name="Bouzid O."/>
            <person name="Brault B."/>
            <person name="Chen Z."/>
            <person name="Choquer M."/>
            <person name="Collemare J."/>
            <person name="Cotton P."/>
            <person name="Danchin E.G."/>
            <person name="Da Silva C."/>
            <person name="Gautier A."/>
            <person name="Giraud C."/>
            <person name="Giraud T."/>
            <person name="Gonzalez C."/>
            <person name="Grossetete S."/>
            <person name="Guldener U."/>
            <person name="Henrissat B."/>
            <person name="Howlett B.J."/>
            <person name="Kodira C."/>
            <person name="Kretschmer M."/>
            <person name="Lappartient A."/>
            <person name="Leroch M."/>
            <person name="Levis C."/>
            <person name="Mauceli E."/>
            <person name="Neuveglise C."/>
            <person name="Oeser B."/>
            <person name="Pearson M."/>
            <person name="Poulain J."/>
            <person name="Poussereau N."/>
            <person name="Quesneville H."/>
            <person name="Rascle C."/>
            <person name="Schumacher J."/>
            <person name="Segurens B."/>
            <person name="Sexton A."/>
            <person name="Silva E."/>
            <person name="Sirven C."/>
            <person name="Soanes D.M."/>
            <person name="Talbot N.J."/>
            <person name="Templeton M."/>
            <person name="Yandava C."/>
            <person name="Yarden O."/>
            <person name="Zeng Q."/>
            <person name="Rollins J.A."/>
            <person name="Lebrun M.H."/>
            <person name="Dickman M."/>
        </authorList>
    </citation>
    <scope>NUCLEOTIDE SEQUENCE [LARGE SCALE GENOMIC DNA]</scope>
    <source>
        <strain evidence="2">ATCC 18683 / 1980 / Ss-1</strain>
    </source>
</reference>
<organism evidence="1 2">
    <name type="scientific">Sclerotinia sclerotiorum (strain ATCC 18683 / 1980 / Ss-1)</name>
    <name type="common">White mold</name>
    <name type="synonym">Whetzelinia sclerotiorum</name>
    <dbReference type="NCBI Taxonomy" id="665079"/>
    <lineage>
        <taxon>Eukaryota</taxon>
        <taxon>Fungi</taxon>
        <taxon>Dikarya</taxon>
        <taxon>Ascomycota</taxon>
        <taxon>Pezizomycotina</taxon>
        <taxon>Leotiomycetes</taxon>
        <taxon>Helotiales</taxon>
        <taxon>Sclerotiniaceae</taxon>
        <taxon>Sclerotinia</taxon>
    </lineage>
</organism>
<dbReference type="Proteomes" id="UP000001312">
    <property type="component" value="Unassembled WGS sequence"/>
</dbReference>
<dbReference type="RefSeq" id="XP_001596343.1">
    <property type="nucleotide sequence ID" value="XM_001596293.1"/>
</dbReference>
<sequence length="63" mass="7363">MASAIPRKKRDIKCWICMSYVWAMTADANFYAYARVIQGVSNISSTDYRRLYADVKDDLMMKE</sequence>
<name>A7EB77_SCLS1</name>
<dbReference type="EMBL" id="CH476623">
    <property type="protein sequence ID" value="EDN99705.1"/>
    <property type="molecule type" value="Genomic_DNA"/>
</dbReference>
<dbReference type="InParanoid" id="A7EB77"/>
<protein>
    <submittedName>
        <fullName evidence="1">Uncharacterized protein</fullName>
    </submittedName>
</protein>
<accession>A7EB77</accession>
<gene>
    <name evidence="1" type="ORF">SS1G_02563</name>
</gene>
<dbReference type="KEGG" id="ssl:SS1G_02563"/>
<proteinExistence type="predicted"/>
<dbReference type="HOGENOM" id="CLU_2887152_0_0_1"/>
<dbReference type="AlphaFoldDB" id="A7EB77"/>
<evidence type="ECO:0000313" key="2">
    <source>
        <dbReference type="Proteomes" id="UP000001312"/>
    </source>
</evidence>